<accession>A0A015LCP6</accession>
<dbReference type="EMBL" id="JEMT01016627">
    <property type="protein sequence ID" value="EXX70291.1"/>
    <property type="molecule type" value="Genomic_DNA"/>
</dbReference>
<dbReference type="Pfam" id="PF24209">
    <property type="entry name" value="DUF7431"/>
    <property type="match status" value="1"/>
</dbReference>
<dbReference type="HOGENOM" id="CLU_028291_2_0_1"/>
<evidence type="ECO:0000313" key="3">
    <source>
        <dbReference type="Proteomes" id="UP000022910"/>
    </source>
</evidence>
<keyword evidence="3" id="KW-1185">Reference proteome</keyword>
<protein>
    <recommendedName>
        <fullName evidence="1">DUF7431 domain-containing protein</fullName>
    </recommendedName>
</protein>
<gene>
    <name evidence="2" type="ORF">RirG_088780</name>
</gene>
<proteinExistence type="predicted"/>
<reference evidence="2 3" key="1">
    <citation type="submission" date="2014-02" db="EMBL/GenBank/DDBJ databases">
        <title>Single nucleus genome sequencing reveals high similarity among nuclei of an endomycorrhizal fungus.</title>
        <authorList>
            <person name="Lin K."/>
            <person name="Geurts R."/>
            <person name="Zhang Z."/>
            <person name="Limpens E."/>
            <person name="Saunders D.G."/>
            <person name="Mu D."/>
            <person name="Pang E."/>
            <person name="Cao H."/>
            <person name="Cha H."/>
            <person name="Lin T."/>
            <person name="Zhou Q."/>
            <person name="Shang Y."/>
            <person name="Li Y."/>
            <person name="Ivanov S."/>
            <person name="Sharma T."/>
            <person name="Velzen R.V."/>
            <person name="Ruijter N.D."/>
            <person name="Aanen D.K."/>
            <person name="Win J."/>
            <person name="Kamoun S."/>
            <person name="Bisseling T."/>
            <person name="Huang S."/>
        </authorList>
    </citation>
    <scope>NUCLEOTIDE SEQUENCE [LARGE SCALE GENOMIC DNA]</scope>
    <source>
        <strain evidence="3">DAOM197198w</strain>
    </source>
</reference>
<dbReference type="STRING" id="1432141.A0A015LCP6"/>
<sequence>MSSKKIKKITIFIKIIDNLSLQKSIIKRLNPNDYLSDIRKELIEHNVINDMLIYLKEENDEEFGEIEREDEMNFLLKDIITIKEGQNILYLKRNYWKILSNQFKLDYGRTMSIDGIKIAEKQAFIINNCELKEINKYKKGRIEFESKEDWMKKTNLFVDVENGNNNITNFAKFGLSVVNLHDKSFINEIQSAYQYTEIGKVSLKFSKQNLENLKLTDEFKNDVIDAINSKNPRERFKKITKEYGQFIPTEIILGGKVYFNDTDIIGEKSSKFYSFNYIRLLGGKHPDDENFDEKNWIESLKNYQNWECIEFKNPLNIFHLLFDDLRKQAFKSIGKRILYTSTENCDYYLNESGRHKNFELKNIPQNILEIIHDEESDCDIFATVVDTNANSKKVFFNCQILRKPNTKPSIIIHGIQKSFQKRRYNLKIKMMIIGYDKDFNFILPDTISVELIKNVYDPQNLLEFYSIPLKQKLNSMVTNGIPFFGIPVLSNLDSSNKSIIIGHNFCNTLSSNDFNIDVYSYCLKKKRYDKLPHFVFCTIIISDYPTSNFYASLPFNFKFLRNPFIDLNTSNISPKCVSLYLSKNNNYNPIFLSQKINQIKIKYLNCKCKRTCFVCKNKKVKISRNESDIECIVFD</sequence>
<dbReference type="InterPro" id="IPR055854">
    <property type="entry name" value="DUF7431"/>
</dbReference>
<evidence type="ECO:0000259" key="1">
    <source>
        <dbReference type="Pfam" id="PF24209"/>
    </source>
</evidence>
<name>A0A015LCP6_RHIIW</name>
<dbReference type="AlphaFoldDB" id="A0A015LCP6"/>
<comment type="caution">
    <text evidence="2">The sequence shown here is derived from an EMBL/GenBank/DDBJ whole genome shotgun (WGS) entry which is preliminary data.</text>
</comment>
<dbReference type="OrthoDB" id="2316005at2759"/>
<organism evidence="2 3">
    <name type="scientific">Rhizophagus irregularis (strain DAOM 197198w)</name>
    <name type="common">Glomus intraradices</name>
    <dbReference type="NCBI Taxonomy" id="1432141"/>
    <lineage>
        <taxon>Eukaryota</taxon>
        <taxon>Fungi</taxon>
        <taxon>Fungi incertae sedis</taxon>
        <taxon>Mucoromycota</taxon>
        <taxon>Glomeromycotina</taxon>
        <taxon>Glomeromycetes</taxon>
        <taxon>Glomerales</taxon>
        <taxon>Glomeraceae</taxon>
        <taxon>Rhizophagus</taxon>
    </lineage>
</organism>
<feature type="domain" description="DUF7431" evidence="1">
    <location>
        <begin position="337"/>
        <end position="612"/>
    </location>
</feature>
<evidence type="ECO:0000313" key="2">
    <source>
        <dbReference type="EMBL" id="EXX70291.1"/>
    </source>
</evidence>
<dbReference type="Proteomes" id="UP000022910">
    <property type="component" value="Unassembled WGS sequence"/>
</dbReference>